<reference evidence="1 2" key="1">
    <citation type="journal article" date="2004" name="Nucleic Acids Res.">
        <title>The genome sequence of Bacillus cereus ATCC 10987 reveals metabolic adaptations and a large plasmid related to Bacillus anthracis pXO1.</title>
        <authorList>
            <person name="Rasko D.A."/>
            <person name="Ravel J."/>
            <person name="Okstad O.A."/>
            <person name="Helgason E."/>
            <person name="Cer R.Z."/>
            <person name="Jiang L."/>
            <person name="Shores K.A."/>
            <person name="Fouts D.E."/>
            <person name="Tourasse N.J."/>
            <person name="Angiuoli S.V."/>
            <person name="Kolonay J."/>
            <person name="Nelson W.C."/>
            <person name="Kolsto A.-B."/>
            <person name="Fraser C.M."/>
            <person name="Read T.D."/>
        </authorList>
    </citation>
    <scope>NUCLEOTIDE SEQUENCE [LARGE SCALE GENOMIC DNA]</scope>
    <source>
        <strain evidence="2">ATCC 10987 / NRS 248</strain>
    </source>
</reference>
<proteinExistence type="predicted"/>
<sequence length="31" mass="3632">METTISLGIVLFFYCDSSRTFFLLIRSREGE</sequence>
<evidence type="ECO:0000313" key="2">
    <source>
        <dbReference type="Proteomes" id="UP000002527"/>
    </source>
</evidence>
<dbReference type="AlphaFoldDB" id="Q73BG1"/>
<accession>Q73BG1</accession>
<evidence type="ECO:0000313" key="1">
    <source>
        <dbReference type="EMBL" id="AAS40386.1"/>
    </source>
</evidence>
<dbReference type="KEGG" id="bca:BCE_1457"/>
<gene>
    <name evidence="1" type="ordered locus">BCE_1457</name>
</gene>
<dbReference type="EMBL" id="AE017194">
    <property type="protein sequence ID" value="AAS40386.1"/>
    <property type="molecule type" value="Genomic_DNA"/>
</dbReference>
<organism evidence="1 2">
    <name type="scientific">Bacillus cereus (strain ATCC 10987 / NRS 248)</name>
    <dbReference type="NCBI Taxonomy" id="222523"/>
    <lineage>
        <taxon>Bacteria</taxon>
        <taxon>Bacillati</taxon>
        <taxon>Bacillota</taxon>
        <taxon>Bacilli</taxon>
        <taxon>Bacillales</taxon>
        <taxon>Bacillaceae</taxon>
        <taxon>Bacillus</taxon>
        <taxon>Bacillus cereus group</taxon>
    </lineage>
</organism>
<name>Q73BG1_BACC1</name>
<dbReference type="Proteomes" id="UP000002527">
    <property type="component" value="Chromosome"/>
</dbReference>
<protein>
    <submittedName>
        <fullName evidence="1">Uncharacterized protein</fullName>
    </submittedName>
</protein>
<dbReference type="HOGENOM" id="CLU_3394881_0_0_9"/>